<evidence type="ECO:0000259" key="2">
    <source>
        <dbReference type="Pfam" id="PF00535"/>
    </source>
</evidence>
<reference evidence="3 4" key="1">
    <citation type="journal article" date="2017" name="ISME J.">
        <title>Potential for microbial H2 and metal transformations associated with novel bacteria and archaea in deep terrestrial subsurface sediments.</title>
        <authorList>
            <person name="Hernsdorf A.W."/>
            <person name="Amano Y."/>
            <person name="Miyakawa K."/>
            <person name="Ise K."/>
            <person name="Suzuki Y."/>
            <person name="Anantharaman K."/>
            <person name="Probst A."/>
            <person name="Burstein D."/>
            <person name="Thomas B.C."/>
            <person name="Banfield J.F."/>
        </authorList>
    </citation>
    <scope>NUCLEOTIDE SEQUENCE [LARGE SCALE GENOMIC DNA]</scope>
    <source>
        <strain evidence="3">HGW-Falkowbacteria-1</strain>
    </source>
</reference>
<evidence type="ECO:0000313" key="3">
    <source>
        <dbReference type="EMBL" id="PKM91674.1"/>
    </source>
</evidence>
<dbReference type="CDD" id="cd04186">
    <property type="entry name" value="GT_2_like_c"/>
    <property type="match status" value="1"/>
</dbReference>
<dbReference type="InterPro" id="IPR001173">
    <property type="entry name" value="Glyco_trans_2-like"/>
</dbReference>
<dbReference type="Pfam" id="PF00535">
    <property type="entry name" value="Glycos_transf_2"/>
    <property type="match status" value="1"/>
</dbReference>
<dbReference type="InterPro" id="IPR029044">
    <property type="entry name" value="Nucleotide-diphossugar_trans"/>
</dbReference>
<sequence>MDLSIVIVSYNVKEKLRANLKALFASQGDFSFEVFVVDNASVDGSSEMIEKNFPQVKLIKNSENLGFSKANNIAIKKSAGDFILLLNPDMQVFSDTLEKSLIFAKKNVKAVVSSCCLVDERNEIIKHIRRFPKFFDQLMIILKIPHIFPKVLNKYLINNFNYNQSQKVDSVRGSFFMINKKAYQSLSQRDLPLLDERYFVWFEEVDFCRQIYKLGAEVWYNPDAKCLDYVGQSFSALKRGKAQRYFRDSMLKYFQKWEPAWQYYFLKFSWPIGIFFTLLFSFKSKKI</sequence>
<organism evidence="3 4">
    <name type="scientific">Candidatus Falkowbacteria bacterium HGW-Falkowbacteria-1</name>
    <dbReference type="NCBI Taxonomy" id="2013768"/>
    <lineage>
        <taxon>Bacteria</taxon>
        <taxon>Candidatus Falkowiibacteriota</taxon>
    </lineage>
</organism>
<feature type="transmembrane region" description="Helical" evidence="1">
    <location>
        <begin position="261"/>
        <end position="282"/>
    </location>
</feature>
<dbReference type="Proteomes" id="UP000233517">
    <property type="component" value="Unassembled WGS sequence"/>
</dbReference>
<keyword evidence="1" id="KW-1133">Transmembrane helix</keyword>
<gene>
    <name evidence="3" type="ORF">CVU82_00485</name>
</gene>
<name>A0A2N2EAA2_9BACT</name>
<dbReference type="SUPFAM" id="SSF53448">
    <property type="entry name" value="Nucleotide-diphospho-sugar transferases"/>
    <property type="match status" value="1"/>
</dbReference>
<dbReference type="PANTHER" id="PTHR43179">
    <property type="entry name" value="RHAMNOSYLTRANSFERASE WBBL"/>
    <property type="match status" value="1"/>
</dbReference>
<comment type="caution">
    <text evidence="3">The sequence shown here is derived from an EMBL/GenBank/DDBJ whole genome shotgun (WGS) entry which is preliminary data.</text>
</comment>
<dbReference type="AlphaFoldDB" id="A0A2N2EAA2"/>
<proteinExistence type="predicted"/>
<dbReference type="EMBL" id="PHAI01000001">
    <property type="protein sequence ID" value="PKM91674.1"/>
    <property type="molecule type" value="Genomic_DNA"/>
</dbReference>
<accession>A0A2N2EAA2</accession>
<protein>
    <recommendedName>
        <fullName evidence="2">Glycosyltransferase 2-like domain-containing protein</fullName>
    </recommendedName>
</protein>
<keyword evidence="1" id="KW-0812">Transmembrane</keyword>
<feature type="domain" description="Glycosyltransferase 2-like" evidence="2">
    <location>
        <begin position="4"/>
        <end position="147"/>
    </location>
</feature>
<keyword evidence="1" id="KW-0472">Membrane</keyword>
<evidence type="ECO:0000256" key="1">
    <source>
        <dbReference type="SAM" id="Phobius"/>
    </source>
</evidence>
<evidence type="ECO:0000313" key="4">
    <source>
        <dbReference type="Proteomes" id="UP000233517"/>
    </source>
</evidence>
<dbReference type="PANTHER" id="PTHR43179:SF7">
    <property type="entry name" value="RHAMNOSYLTRANSFERASE WBBL"/>
    <property type="match status" value="1"/>
</dbReference>
<dbReference type="Gene3D" id="3.90.550.10">
    <property type="entry name" value="Spore Coat Polysaccharide Biosynthesis Protein SpsA, Chain A"/>
    <property type="match status" value="1"/>
</dbReference>